<evidence type="ECO:0000313" key="3">
    <source>
        <dbReference type="Proteomes" id="UP001419268"/>
    </source>
</evidence>
<dbReference type="GO" id="GO:0050567">
    <property type="term" value="F:glutaminyl-tRNA synthase (glutamine-hydrolyzing) activity"/>
    <property type="evidence" value="ECO:0007669"/>
    <property type="project" value="TreeGrafter"/>
</dbReference>
<dbReference type="PANTHER" id="PTHR11895:SF73">
    <property type="entry name" value="AMIDASE FAMILY PROTEIN"/>
    <property type="match status" value="1"/>
</dbReference>
<dbReference type="Gene3D" id="3.90.1300.10">
    <property type="entry name" value="Amidase signature (AS) domain"/>
    <property type="match status" value="1"/>
</dbReference>
<proteinExistence type="predicted"/>
<feature type="domain" description="Amidase" evidence="1">
    <location>
        <begin position="20"/>
        <end position="93"/>
    </location>
</feature>
<protein>
    <recommendedName>
        <fullName evidence="1">Amidase domain-containing protein</fullName>
    </recommendedName>
</protein>
<reference evidence="2 3" key="1">
    <citation type="submission" date="2024-01" db="EMBL/GenBank/DDBJ databases">
        <title>Genome assemblies of Stephania.</title>
        <authorList>
            <person name="Yang L."/>
        </authorList>
    </citation>
    <scope>NUCLEOTIDE SEQUENCE [LARGE SCALE GENOMIC DNA]</scope>
    <source>
        <strain evidence="2">JXDWG</strain>
        <tissue evidence="2">Leaf</tissue>
    </source>
</reference>
<dbReference type="PANTHER" id="PTHR11895">
    <property type="entry name" value="TRANSAMIDASE"/>
    <property type="match status" value="1"/>
</dbReference>
<dbReference type="InterPro" id="IPR023631">
    <property type="entry name" value="Amidase_dom"/>
</dbReference>
<evidence type="ECO:0000259" key="1">
    <source>
        <dbReference type="Pfam" id="PF01425"/>
    </source>
</evidence>
<dbReference type="SUPFAM" id="SSF75304">
    <property type="entry name" value="Amidase signature (AS) enzymes"/>
    <property type="match status" value="1"/>
</dbReference>
<organism evidence="2 3">
    <name type="scientific">Stephania cephalantha</name>
    <dbReference type="NCBI Taxonomy" id="152367"/>
    <lineage>
        <taxon>Eukaryota</taxon>
        <taxon>Viridiplantae</taxon>
        <taxon>Streptophyta</taxon>
        <taxon>Embryophyta</taxon>
        <taxon>Tracheophyta</taxon>
        <taxon>Spermatophyta</taxon>
        <taxon>Magnoliopsida</taxon>
        <taxon>Ranunculales</taxon>
        <taxon>Menispermaceae</taxon>
        <taxon>Menispermoideae</taxon>
        <taxon>Cissampelideae</taxon>
        <taxon>Stephania</taxon>
    </lineage>
</organism>
<evidence type="ECO:0000313" key="2">
    <source>
        <dbReference type="EMBL" id="KAK9120282.1"/>
    </source>
</evidence>
<dbReference type="InterPro" id="IPR036928">
    <property type="entry name" value="AS_sf"/>
</dbReference>
<comment type="caution">
    <text evidence="2">The sequence shown here is derived from an EMBL/GenBank/DDBJ whole genome shotgun (WGS) entry which is preliminary data.</text>
</comment>
<dbReference type="AlphaFoldDB" id="A0AAP0IRB6"/>
<accession>A0AAP0IRB6</accession>
<gene>
    <name evidence="2" type="ORF">Scep_018375</name>
</gene>
<dbReference type="EMBL" id="JBBNAG010000007">
    <property type="protein sequence ID" value="KAK9120282.1"/>
    <property type="molecule type" value="Genomic_DNA"/>
</dbReference>
<name>A0AAP0IRB6_9MAGN</name>
<keyword evidence="3" id="KW-1185">Reference proteome</keyword>
<dbReference type="InterPro" id="IPR000120">
    <property type="entry name" value="Amidase"/>
</dbReference>
<dbReference type="Proteomes" id="UP001419268">
    <property type="component" value="Unassembled WGS sequence"/>
</dbReference>
<dbReference type="Pfam" id="PF01425">
    <property type="entry name" value="Amidase"/>
    <property type="match status" value="1"/>
</dbReference>
<sequence>MFLSILGFLLIDAYWDYIYIRYDPTLKALVTCTEELAYQQAKEADNLLQKGVYLGPLHGIPYGLKDISAVPHYKTTWGSKTFKDQILDMEAWIYKRSRSHCQACFWITTHGTLRNSRLAHQLDLVQALQQVVFSPLLLLSILLSHVSWS</sequence>